<dbReference type="RefSeq" id="WP_090478761.1">
    <property type="nucleotide sequence ID" value="NZ_LT629710.1"/>
</dbReference>
<dbReference type="STRING" id="1090615.SAMN04515671_3725"/>
<dbReference type="InterPro" id="IPR036388">
    <property type="entry name" value="WH-like_DNA-bd_sf"/>
</dbReference>
<dbReference type="GO" id="GO:0016987">
    <property type="term" value="F:sigma factor activity"/>
    <property type="evidence" value="ECO:0007669"/>
    <property type="project" value="UniProtKB-KW"/>
</dbReference>
<evidence type="ECO:0000256" key="1">
    <source>
        <dbReference type="ARBA" id="ARBA00010641"/>
    </source>
</evidence>
<dbReference type="SUPFAM" id="SSF88659">
    <property type="entry name" value="Sigma3 and sigma4 domains of RNA polymerase sigma factors"/>
    <property type="match status" value="1"/>
</dbReference>
<feature type="region of interest" description="Disordered" evidence="6">
    <location>
        <begin position="1"/>
        <end position="48"/>
    </location>
</feature>
<keyword evidence="2" id="KW-0805">Transcription regulation</keyword>
<dbReference type="InterPro" id="IPR007627">
    <property type="entry name" value="RNA_pol_sigma70_r2"/>
</dbReference>
<keyword evidence="4" id="KW-0238">DNA-binding</keyword>
<dbReference type="InterPro" id="IPR039425">
    <property type="entry name" value="RNA_pol_sigma-70-like"/>
</dbReference>
<comment type="similarity">
    <text evidence="1">Belongs to the sigma-70 factor family. ECF subfamily.</text>
</comment>
<dbReference type="InterPro" id="IPR013324">
    <property type="entry name" value="RNA_pol_sigma_r3/r4-like"/>
</dbReference>
<keyword evidence="5" id="KW-0804">Transcription</keyword>
<dbReference type="AlphaFoldDB" id="A0A1H0RTM5"/>
<name>A0A1H0RTM5_9ACTN</name>
<dbReference type="GO" id="GO:0006352">
    <property type="term" value="P:DNA-templated transcription initiation"/>
    <property type="evidence" value="ECO:0007669"/>
    <property type="project" value="InterPro"/>
</dbReference>
<evidence type="ECO:0000256" key="5">
    <source>
        <dbReference type="ARBA" id="ARBA00023163"/>
    </source>
</evidence>
<dbReference type="Pfam" id="PF04542">
    <property type="entry name" value="Sigma70_r2"/>
    <property type="match status" value="1"/>
</dbReference>
<accession>A0A1H0RTM5</accession>
<evidence type="ECO:0000256" key="4">
    <source>
        <dbReference type="ARBA" id="ARBA00023125"/>
    </source>
</evidence>
<dbReference type="Proteomes" id="UP000198741">
    <property type="component" value="Chromosome I"/>
</dbReference>
<feature type="domain" description="RNA polymerase sigma-70 region 2" evidence="7">
    <location>
        <begin position="74"/>
        <end position="132"/>
    </location>
</feature>
<keyword evidence="9" id="KW-1185">Reference proteome</keyword>
<evidence type="ECO:0000259" key="7">
    <source>
        <dbReference type="Pfam" id="PF04542"/>
    </source>
</evidence>
<proteinExistence type="inferred from homology"/>
<dbReference type="PANTHER" id="PTHR43133">
    <property type="entry name" value="RNA POLYMERASE ECF-TYPE SIGMA FACTO"/>
    <property type="match status" value="1"/>
</dbReference>
<evidence type="ECO:0000313" key="9">
    <source>
        <dbReference type="Proteomes" id="UP000198741"/>
    </source>
</evidence>
<dbReference type="SUPFAM" id="SSF88946">
    <property type="entry name" value="Sigma2 domain of RNA polymerase sigma factors"/>
    <property type="match status" value="1"/>
</dbReference>
<feature type="region of interest" description="Disordered" evidence="6">
    <location>
        <begin position="141"/>
        <end position="160"/>
    </location>
</feature>
<dbReference type="InterPro" id="IPR014284">
    <property type="entry name" value="RNA_pol_sigma-70_dom"/>
</dbReference>
<gene>
    <name evidence="8" type="ORF">SAMN04515671_3725</name>
</gene>
<organism evidence="8 9">
    <name type="scientific">Nakamurella panacisegetis</name>
    <dbReference type="NCBI Taxonomy" id="1090615"/>
    <lineage>
        <taxon>Bacteria</taxon>
        <taxon>Bacillati</taxon>
        <taxon>Actinomycetota</taxon>
        <taxon>Actinomycetes</taxon>
        <taxon>Nakamurellales</taxon>
        <taxon>Nakamurellaceae</taxon>
        <taxon>Nakamurella</taxon>
    </lineage>
</organism>
<dbReference type="PANTHER" id="PTHR43133:SF8">
    <property type="entry name" value="RNA POLYMERASE SIGMA FACTOR HI_1459-RELATED"/>
    <property type="match status" value="1"/>
</dbReference>
<evidence type="ECO:0000256" key="6">
    <source>
        <dbReference type="SAM" id="MobiDB-lite"/>
    </source>
</evidence>
<dbReference type="GO" id="GO:0003677">
    <property type="term" value="F:DNA binding"/>
    <property type="evidence" value="ECO:0007669"/>
    <property type="project" value="UniProtKB-KW"/>
</dbReference>
<keyword evidence="3" id="KW-0731">Sigma factor</keyword>
<reference evidence="8 9" key="1">
    <citation type="submission" date="2016-10" db="EMBL/GenBank/DDBJ databases">
        <authorList>
            <person name="de Groot N.N."/>
        </authorList>
    </citation>
    <scope>NUCLEOTIDE SEQUENCE [LARGE SCALE GENOMIC DNA]</scope>
    <source>
        <strain evidence="9">P4-7,KCTC 19426,CECT 7604</strain>
    </source>
</reference>
<dbReference type="OrthoDB" id="265863at2"/>
<protein>
    <submittedName>
        <fullName evidence="8">RNA polymerase sigma factor, sigma-70 family</fullName>
    </submittedName>
</protein>
<evidence type="ECO:0000256" key="3">
    <source>
        <dbReference type="ARBA" id="ARBA00023082"/>
    </source>
</evidence>
<dbReference type="EMBL" id="LT629710">
    <property type="protein sequence ID" value="SDP32308.1"/>
    <property type="molecule type" value="Genomic_DNA"/>
</dbReference>
<dbReference type="InterPro" id="IPR013325">
    <property type="entry name" value="RNA_pol_sigma_r2"/>
</dbReference>
<evidence type="ECO:0000313" key="8">
    <source>
        <dbReference type="EMBL" id="SDP32308.1"/>
    </source>
</evidence>
<dbReference type="NCBIfam" id="TIGR02937">
    <property type="entry name" value="sigma70-ECF"/>
    <property type="match status" value="1"/>
</dbReference>
<dbReference type="Gene3D" id="1.10.1740.10">
    <property type="match status" value="1"/>
</dbReference>
<dbReference type="Gene3D" id="1.10.10.10">
    <property type="entry name" value="Winged helix-like DNA-binding domain superfamily/Winged helix DNA-binding domain"/>
    <property type="match status" value="1"/>
</dbReference>
<sequence>MTTEASELVAGSDKPTGDARLDSQTGGADAVAPAPVPAQRTATSNPRDLGDLVTQAALAFQDYRLGVPGGIDRLVRLVSPLLWHTARQCGLSTAEAEDSVQQTFLALVRRGESISDPLAVVRWLTVTLRRQAWRDRALVAQRSGTEPTDEDLPSAESAEQSAVLSDEQRRLWAHVSALPERCRRLLAVIAFAPRPDYAAIAHDMGMPVGSIGPTRGRCLDKLRTRLQGEEWS</sequence>
<evidence type="ECO:0000256" key="2">
    <source>
        <dbReference type="ARBA" id="ARBA00023015"/>
    </source>
</evidence>